<dbReference type="NCBIfam" id="TIGR02258">
    <property type="entry name" value="2_5_ligase"/>
    <property type="match status" value="1"/>
</dbReference>
<dbReference type="GO" id="GO:0008664">
    <property type="term" value="F:RNA 2',3'-cyclic 3'-phosphodiesterase activity"/>
    <property type="evidence" value="ECO:0007669"/>
    <property type="project" value="UniProtKB-EC"/>
</dbReference>
<keyword evidence="1 2" id="KW-0378">Hydrolase</keyword>
<sequence>MVAAPAAAAPCNCWRVRLFAAIDPSPDAVARLAAVADGVRDDVLRWSDPAGWHLTLAFYGEVGADQVDELTQRLTRVARRHPATRARIAGAGRFGRTVLWAGIDGDGAALRALAGSASAAGRRTGVGTDDRQRFRPHVTLARARGRDGADLRPYVARLESYTGPWWDADAVTLFRSRPGGPGHGPRYEPLARFALTGRR</sequence>
<evidence type="ECO:0000256" key="2">
    <source>
        <dbReference type="HAMAP-Rule" id="MF_01940"/>
    </source>
</evidence>
<comment type="function">
    <text evidence="2">Hydrolyzes RNA 2',3'-cyclic phosphodiester to an RNA 2'-phosphomonoester.</text>
</comment>
<protein>
    <recommendedName>
        <fullName evidence="2">RNA 2',3'-cyclic phosphodiesterase</fullName>
        <shortName evidence="2">RNA 2',3'-CPDase</shortName>
        <ecNumber evidence="2">3.1.4.58</ecNumber>
    </recommendedName>
</protein>
<proteinExistence type="inferred from homology"/>
<feature type="short sequence motif" description="HXTX 2" evidence="2">
    <location>
        <begin position="137"/>
        <end position="140"/>
    </location>
</feature>
<evidence type="ECO:0000313" key="3">
    <source>
        <dbReference type="EMBL" id="SEF16601.1"/>
    </source>
</evidence>
<dbReference type="HAMAP" id="MF_01940">
    <property type="entry name" value="RNA_CPDase"/>
    <property type="match status" value="1"/>
</dbReference>
<accession>A0A1H5PTR1</accession>
<keyword evidence="4" id="KW-1185">Reference proteome</keyword>
<evidence type="ECO:0000256" key="1">
    <source>
        <dbReference type="ARBA" id="ARBA00022801"/>
    </source>
</evidence>
<dbReference type="Proteomes" id="UP000181980">
    <property type="component" value="Unassembled WGS sequence"/>
</dbReference>
<reference evidence="4" key="1">
    <citation type="submission" date="2016-10" db="EMBL/GenBank/DDBJ databases">
        <authorList>
            <person name="Varghese N."/>
            <person name="Submissions S."/>
        </authorList>
    </citation>
    <scope>NUCLEOTIDE SEQUENCE [LARGE SCALE GENOMIC DNA]</scope>
    <source>
        <strain evidence="4">DSM 45237</strain>
    </source>
</reference>
<comment type="similarity">
    <text evidence="2">Belongs to the 2H phosphoesterase superfamily. ThpR family.</text>
</comment>
<dbReference type="SUPFAM" id="SSF55144">
    <property type="entry name" value="LigT-like"/>
    <property type="match status" value="1"/>
</dbReference>
<evidence type="ECO:0000313" key="4">
    <source>
        <dbReference type="Proteomes" id="UP000181980"/>
    </source>
</evidence>
<name>A0A1H5PTR1_9ACTN</name>
<dbReference type="STRING" id="561176.SAMN04488561_5447"/>
<keyword evidence="3" id="KW-0436">Ligase</keyword>
<dbReference type="PANTHER" id="PTHR35561">
    <property type="entry name" value="RNA 2',3'-CYCLIC PHOSPHODIESTERASE"/>
    <property type="match status" value="1"/>
</dbReference>
<dbReference type="EC" id="3.1.4.58" evidence="2"/>
<dbReference type="InterPro" id="IPR004175">
    <property type="entry name" value="RNA_CPDase"/>
</dbReference>
<comment type="catalytic activity">
    <reaction evidence="2">
        <text>a 3'-end 2',3'-cyclophospho-ribonucleotide-RNA + H2O = a 3'-end 2'-phospho-ribonucleotide-RNA + H(+)</text>
        <dbReference type="Rhea" id="RHEA:11828"/>
        <dbReference type="Rhea" id="RHEA-COMP:10464"/>
        <dbReference type="Rhea" id="RHEA-COMP:17353"/>
        <dbReference type="ChEBI" id="CHEBI:15377"/>
        <dbReference type="ChEBI" id="CHEBI:15378"/>
        <dbReference type="ChEBI" id="CHEBI:83064"/>
        <dbReference type="ChEBI" id="CHEBI:173113"/>
        <dbReference type="EC" id="3.1.4.58"/>
    </reaction>
</comment>
<feature type="active site" description="Proton acceptor" evidence="2">
    <location>
        <position position="137"/>
    </location>
</feature>
<dbReference type="Gene3D" id="3.90.1140.10">
    <property type="entry name" value="Cyclic phosphodiesterase"/>
    <property type="match status" value="1"/>
</dbReference>
<feature type="short sequence motif" description="HXTX 1" evidence="2">
    <location>
        <begin position="53"/>
        <end position="56"/>
    </location>
</feature>
<feature type="active site" description="Proton donor" evidence="2">
    <location>
        <position position="53"/>
    </location>
</feature>
<dbReference type="PANTHER" id="PTHR35561:SF1">
    <property type="entry name" value="RNA 2',3'-CYCLIC PHOSPHODIESTERASE"/>
    <property type="match status" value="1"/>
</dbReference>
<dbReference type="Pfam" id="PF13563">
    <property type="entry name" value="2_5_RNA_ligase2"/>
    <property type="match status" value="1"/>
</dbReference>
<dbReference type="AlphaFoldDB" id="A0A1H5PTR1"/>
<gene>
    <name evidence="3" type="ORF">SAMN04488561_5447</name>
</gene>
<dbReference type="GO" id="GO:0004113">
    <property type="term" value="F:2',3'-cyclic-nucleotide 3'-phosphodiesterase activity"/>
    <property type="evidence" value="ECO:0007669"/>
    <property type="project" value="InterPro"/>
</dbReference>
<organism evidence="3 4">
    <name type="scientific">Jiangella alba</name>
    <dbReference type="NCBI Taxonomy" id="561176"/>
    <lineage>
        <taxon>Bacteria</taxon>
        <taxon>Bacillati</taxon>
        <taxon>Actinomycetota</taxon>
        <taxon>Actinomycetes</taxon>
        <taxon>Jiangellales</taxon>
        <taxon>Jiangellaceae</taxon>
        <taxon>Jiangella</taxon>
    </lineage>
</organism>
<dbReference type="InterPro" id="IPR009097">
    <property type="entry name" value="Cyclic_Pdiesterase"/>
</dbReference>
<dbReference type="GO" id="GO:0016874">
    <property type="term" value="F:ligase activity"/>
    <property type="evidence" value="ECO:0007669"/>
    <property type="project" value="UniProtKB-KW"/>
</dbReference>
<dbReference type="EMBL" id="FNUC01000004">
    <property type="protein sequence ID" value="SEF16601.1"/>
    <property type="molecule type" value="Genomic_DNA"/>
</dbReference>